<dbReference type="Pfam" id="PF03992">
    <property type="entry name" value="ABM"/>
    <property type="match status" value="1"/>
</dbReference>
<evidence type="ECO:0000313" key="2">
    <source>
        <dbReference type="EMBL" id="PIL18762.1"/>
    </source>
</evidence>
<proteinExistence type="predicted"/>
<keyword evidence="3" id="KW-1185">Reference proteome</keyword>
<dbReference type="EMBL" id="AWWI01000121">
    <property type="protein sequence ID" value="PIL18762.1"/>
    <property type="molecule type" value="Genomic_DNA"/>
</dbReference>
<evidence type="ECO:0000259" key="1">
    <source>
        <dbReference type="Pfam" id="PF03992"/>
    </source>
</evidence>
<feature type="domain" description="ABM" evidence="1">
    <location>
        <begin position="4"/>
        <end position="75"/>
    </location>
</feature>
<gene>
    <name evidence="2" type="ORF">P775_19530</name>
</gene>
<reference evidence="2 3" key="1">
    <citation type="submission" date="2013-09" db="EMBL/GenBank/DDBJ databases">
        <title>Genome sequencing of Phaeobacter antarcticus sp. nov. SM1211.</title>
        <authorList>
            <person name="Zhang X.-Y."/>
            <person name="Liu C."/>
            <person name="Chen X.-L."/>
            <person name="Xie B.-B."/>
            <person name="Qin Q.-L."/>
            <person name="Rong J.-C."/>
            <person name="Zhang Y.-Z."/>
        </authorList>
    </citation>
    <scope>NUCLEOTIDE SEQUENCE [LARGE SCALE GENOMIC DNA]</scope>
    <source>
        <strain evidence="2 3">SM1211</strain>
    </source>
</reference>
<dbReference type="OrthoDB" id="9797178at2"/>
<protein>
    <recommendedName>
        <fullName evidence="1">ABM domain-containing protein</fullName>
    </recommendedName>
</protein>
<evidence type="ECO:0000313" key="3">
    <source>
        <dbReference type="Proteomes" id="UP000231259"/>
    </source>
</evidence>
<dbReference type="Gene3D" id="3.30.70.100">
    <property type="match status" value="1"/>
</dbReference>
<dbReference type="InterPro" id="IPR007138">
    <property type="entry name" value="ABM_dom"/>
</dbReference>
<sequence>MGVIHLTGTLRCAPDQQQNVRDALPDHIALTRAEPGCLEFEVVETAPGLFAVSELFSDQAAFDAHQTRTRASAWFAVSEGMVREYKITTV</sequence>
<dbReference type="InterPro" id="IPR011008">
    <property type="entry name" value="Dimeric_a/b-barrel"/>
</dbReference>
<comment type="caution">
    <text evidence="2">The sequence shown here is derived from an EMBL/GenBank/DDBJ whole genome shotgun (WGS) entry which is preliminary data.</text>
</comment>
<accession>A0A2G8RB53</accession>
<organism evidence="2 3">
    <name type="scientific">Puniceibacterium antarcticum</name>
    <dbReference type="NCBI Taxonomy" id="1206336"/>
    <lineage>
        <taxon>Bacteria</taxon>
        <taxon>Pseudomonadati</taxon>
        <taxon>Pseudomonadota</taxon>
        <taxon>Alphaproteobacteria</taxon>
        <taxon>Rhodobacterales</taxon>
        <taxon>Paracoccaceae</taxon>
        <taxon>Puniceibacterium</taxon>
    </lineage>
</organism>
<dbReference type="AlphaFoldDB" id="A0A2G8RB53"/>
<dbReference type="Proteomes" id="UP000231259">
    <property type="component" value="Unassembled WGS sequence"/>
</dbReference>
<dbReference type="SUPFAM" id="SSF54909">
    <property type="entry name" value="Dimeric alpha+beta barrel"/>
    <property type="match status" value="1"/>
</dbReference>
<name>A0A2G8RB53_9RHOB</name>